<dbReference type="AlphaFoldDB" id="A0A2H9T4J8"/>
<proteinExistence type="predicted"/>
<dbReference type="SUPFAM" id="SSF56672">
    <property type="entry name" value="DNA/RNA polymerases"/>
    <property type="match status" value="1"/>
</dbReference>
<evidence type="ECO:0000313" key="2">
    <source>
        <dbReference type="EMBL" id="PJE78143.1"/>
    </source>
</evidence>
<comment type="caution">
    <text evidence="2">The sequence shown here is derived from an EMBL/GenBank/DDBJ whole genome shotgun (WGS) entry which is preliminary data.</text>
</comment>
<reference evidence="2" key="1">
    <citation type="journal article" date="2017" name="Appl. Environ. Microbiol.">
        <title>Molecular characterization of an Endozoicomonas-like organism causing infection in king scallop Pecten maximus L.</title>
        <authorList>
            <person name="Cano I."/>
            <person name="van Aerle R."/>
            <person name="Ross S."/>
            <person name="Verner-Jeffreys D.W."/>
            <person name="Paley R.K."/>
            <person name="Rimmer G."/>
            <person name="Ryder D."/>
            <person name="Hooper P."/>
            <person name="Stone D."/>
            <person name="Feist S.W."/>
        </authorList>
    </citation>
    <scope>NUCLEOTIDE SEQUENCE</scope>
</reference>
<dbReference type="InterPro" id="IPR043502">
    <property type="entry name" value="DNA/RNA_pol_sf"/>
</dbReference>
<organism evidence="2">
    <name type="scientific">invertebrate metagenome</name>
    <dbReference type="NCBI Taxonomy" id="1711999"/>
    <lineage>
        <taxon>unclassified sequences</taxon>
        <taxon>metagenomes</taxon>
        <taxon>organismal metagenomes</taxon>
    </lineage>
</organism>
<feature type="domain" description="Reverse transcriptase" evidence="1">
    <location>
        <begin position="144"/>
        <end position="399"/>
    </location>
</feature>
<protein>
    <recommendedName>
        <fullName evidence="1">Reverse transcriptase domain-containing protein</fullName>
    </recommendedName>
</protein>
<dbReference type="PANTHER" id="PTHR33332">
    <property type="entry name" value="REVERSE TRANSCRIPTASE DOMAIN-CONTAINING PROTEIN"/>
    <property type="match status" value="1"/>
</dbReference>
<sequence length="429" mass="49037">MKKFAKTSFYDNVGDLIDYYYSGDPKNYWKLIKRLINNSGTESIPTLIDPNTGHISVDDKDKSNLLNEYFCSITNIDDNNSEVPILEPKTNSSLNSLLVTSNEICDVLKNLKLGKASGEDGISHHMLKYTAYTVCKPLELLFNFSLSTCIFPNIWKTAKVMPLFKKGDRHSISNYRPISLLSTVGKVLERVIFKHLYNYFFENALFYRFQAGFMPGNSAVYQLIEIYHNICLNLEEKKHTCMIFCDISKAFDRVWHKGLLTKLKSYGISGNLLSWIENYLSNRQQKVYINSTSSDVGMIMAGVPQGSILGPLLFLIYINDIADELESTARLFADDTSLIKSSSSCREIELVLNRDLEKLNQWAKTWLVSFNPNKTEIIFISNSDNIEENLDLIFDGTFLNFSSLHRHLGVIFNSNAKWSDHIDEIYKSV</sequence>
<name>A0A2H9T4J8_9ZZZZ</name>
<dbReference type="EMBL" id="NSIT01000251">
    <property type="protein sequence ID" value="PJE78143.1"/>
    <property type="molecule type" value="Genomic_DNA"/>
</dbReference>
<dbReference type="CDD" id="cd01650">
    <property type="entry name" value="RT_nLTR_like"/>
    <property type="match status" value="1"/>
</dbReference>
<gene>
    <name evidence="2" type="ORF">CI610_02928</name>
</gene>
<accession>A0A2H9T4J8</accession>
<dbReference type="InterPro" id="IPR000477">
    <property type="entry name" value="RT_dom"/>
</dbReference>
<dbReference type="PROSITE" id="PS50878">
    <property type="entry name" value="RT_POL"/>
    <property type="match status" value="1"/>
</dbReference>
<dbReference type="Pfam" id="PF00078">
    <property type="entry name" value="RVT_1"/>
    <property type="match status" value="1"/>
</dbReference>
<evidence type="ECO:0000259" key="1">
    <source>
        <dbReference type="PROSITE" id="PS50878"/>
    </source>
</evidence>